<gene>
    <name evidence="1" type="ORF">MTP16_09220</name>
</gene>
<reference evidence="1 2" key="1">
    <citation type="submission" date="2022-03" db="EMBL/GenBank/DDBJ databases">
        <title>Hymenobactersp. isolated from the air.</title>
        <authorList>
            <person name="Won M."/>
            <person name="Kwon S.-W."/>
        </authorList>
    </citation>
    <scope>NUCLEOTIDE SEQUENCE [LARGE SCALE GENOMIC DNA]</scope>
    <source>
        <strain evidence="1 2">KACC 22596</strain>
    </source>
</reference>
<dbReference type="EMBL" id="CP094534">
    <property type="protein sequence ID" value="UOE35809.1"/>
    <property type="molecule type" value="Genomic_DNA"/>
</dbReference>
<keyword evidence="2" id="KW-1185">Reference proteome</keyword>
<evidence type="ECO:0000313" key="2">
    <source>
        <dbReference type="Proteomes" id="UP000831390"/>
    </source>
</evidence>
<accession>A0ABY4B9F3</accession>
<name>A0ABY4B9F3_9BACT</name>
<protein>
    <submittedName>
        <fullName evidence="1">Uncharacterized protein</fullName>
    </submittedName>
</protein>
<sequence length="136" mass="14472">MGIEEGAKSDDFARAIRSKGRVALTILGPFAGLRPLISAGHAPFFAQSLPGTMSDAASIRTDADVLDSPRGFPTYSDGRRPAHLFPKPFPATIAQLKETQSLRYALESGQLAQATTPHALKSATSCTSHILAFIFT</sequence>
<dbReference type="RefSeq" id="WP_243518669.1">
    <property type="nucleotide sequence ID" value="NZ_CP094534.1"/>
</dbReference>
<proteinExistence type="predicted"/>
<organism evidence="1 2">
    <name type="scientific">Hymenobacter monticola</name>
    <dbReference type="NCBI Taxonomy" id="1705399"/>
    <lineage>
        <taxon>Bacteria</taxon>
        <taxon>Pseudomonadati</taxon>
        <taxon>Bacteroidota</taxon>
        <taxon>Cytophagia</taxon>
        <taxon>Cytophagales</taxon>
        <taxon>Hymenobacteraceae</taxon>
        <taxon>Hymenobacter</taxon>
    </lineage>
</organism>
<dbReference type="Proteomes" id="UP000831390">
    <property type="component" value="Chromosome"/>
</dbReference>
<evidence type="ECO:0000313" key="1">
    <source>
        <dbReference type="EMBL" id="UOE35809.1"/>
    </source>
</evidence>